<organism evidence="1">
    <name type="scientific">Sesamum radiatum</name>
    <name type="common">Black benniseed</name>
    <dbReference type="NCBI Taxonomy" id="300843"/>
    <lineage>
        <taxon>Eukaryota</taxon>
        <taxon>Viridiplantae</taxon>
        <taxon>Streptophyta</taxon>
        <taxon>Embryophyta</taxon>
        <taxon>Tracheophyta</taxon>
        <taxon>Spermatophyta</taxon>
        <taxon>Magnoliopsida</taxon>
        <taxon>eudicotyledons</taxon>
        <taxon>Gunneridae</taxon>
        <taxon>Pentapetalae</taxon>
        <taxon>asterids</taxon>
        <taxon>lamiids</taxon>
        <taxon>Lamiales</taxon>
        <taxon>Pedaliaceae</taxon>
        <taxon>Sesamum</taxon>
    </lineage>
</organism>
<protein>
    <submittedName>
        <fullName evidence="1">Uncharacterized protein</fullName>
    </submittedName>
</protein>
<reference evidence="1" key="2">
    <citation type="journal article" date="2024" name="Plant">
        <title>Genomic evolution and insights into agronomic trait innovations of Sesamum species.</title>
        <authorList>
            <person name="Miao H."/>
            <person name="Wang L."/>
            <person name="Qu L."/>
            <person name="Liu H."/>
            <person name="Sun Y."/>
            <person name="Le M."/>
            <person name="Wang Q."/>
            <person name="Wei S."/>
            <person name="Zheng Y."/>
            <person name="Lin W."/>
            <person name="Duan Y."/>
            <person name="Cao H."/>
            <person name="Xiong S."/>
            <person name="Wang X."/>
            <person name="Wei L."/>
            <person name="Li C."/>
            <person name="Ma Q."/>
            <person name="Ju M."/>
            <person name="Zhao R."/>
            <person name="Li G."/>
            <person name="Mu C."/>
            <person name="Tian Q."/>
            <person name="Mei H."/>
            <person name="Zhang T."/>
            <person name="Gao T."/>
            <person name="Zhang H."/>
        </authorList>
    </citation>
    <scope>NUCLEOTIDE SEQUENCE</scope>
    <source>
        <strain evidence="1">G02</strain>
    </source>
</reference>
<comment type="caution">
    <text evidence="1">The sequence shown here is derived from an EMBL/GenBank/DDBJ whole genome shotgun (WGS) entry which is preliminary data.</text>
</comment>
<evidence type="ECO:0000313" key="1">
    <source>
        <dbReference type="EMBL" id="KAL0418987.1"/>
    </source>
</evidence>
<dbReference type="AlphaFoldDB" id="A0AAW2UQD4"/>
<dbReference type="EMBL" id="JACGWJ010000005">
    <property type="protein sequence ID" value="KAL0418987.1"/>
    <property type="molecule type" value="Genomic_DNA"/>
</dbReference>
<accession>A0AAW2UQD4</accession>
<reference evidence="1" key="1">
    <citation type="submission" date="2020-06" db="EMBL/GenBank/DDBJ databases">
        <authorList>
            <person name="Li T."/>
            <person name="Hu X."/>
            <person name="Zhang T."/>
            <person name="Song X."/>
            <person name="Zhang H."/>
            <person name="Dai N."/>
            <person name="Sheng W."/>
            <person name="Hou X."/>
            <person name="Wei L."/>
        </authorList>
    </citation>
    <scope>NUCLEOTIDE SEQUENCE</scope>
    <source>
        <strain evidence="1">G02</strain>
        <tissue evidence="1">Leaf</tissue>
    </source>
</reference>
<name>A0AAW2UQD4_SESRA</name>
<proteinExistence type="predicted"/>
<gene>
    <name evidence="1" type="ORF">Sradi_1312200</name>
</gene>
<sequence>MLKLCIDNYYLCDNEYANAEGFLNPHRGVRYHLREWDRGYGGPQNCQELFNLRHSFTRNVIKRMFGLLEVQRDEGSSRWRWRRENKERRFSQQTWTIKKEECLIAGLKSLVVTGWEESRNMVTIEDDNAWDDYVKIDPTAKEMHYKSWHFFTAWTKIFGKDCVNGDCGADPYKDANDIRIEEPWDTLDCYVPTDEWNPDIGFINVEEEPPSSFNVNVDPIVNSSSATKRMENTSRKHKAHEAIGDIPKLVEMVSTFCERPTCT</sequence>